<organism evidence="1">
    <name type="scientific">bioreactor metagenome</name>
    <dbReference type="NCBI Taxonomy" id="1076179"/>
    <lineage>
        <taxon>unclassified sequences</taxon>
        <taxon>metagenomes</taxon>
        <taxon>ecological metagenomes</taxon>
    </lineage>
</organism>
<sequence length="217" mass="23537">MVRLGEFVFVSGHSALEQRFGAAAQIAGAHRRGEGQSAHPAEGLHLKRADERDQRVDREVEVAVGNEHHRRQAEQLQRDHQLVPADPAERGQFAMDEFGGEDPERIEQDRQQIAAALPPLQLGQTVAEKHHIAGYGIGEHLAPVQISVDIQKTADDAQQAGRGQPLGVDGGGVHESFLSANAILYRLERKSSNPAAMVAARQACSGMVSEDRDARGK</sequence>
<proteinExistence type="predicted"/>
<accession>A0A645EEW2</accession>
<name>A0A645EEW2_9ZZZZ</name>
<evidence type="ECO:0000313" key="1">
    <source>
        <dbReference type="EMBL" id="MPN00585.1"/>
    </source>
</evidence>
<dbReference type="AlphaFoldDB" id="A0A645EEW2"/>
<comment type="caution">
    <text evidence="1">The sequence shown here is derived from an EMBL/GenBank/DDBJ whole genome shotgun (WGS) entry which is preliminary data.</text>
</comment>
<gene>
    <name evidence="1" type="ORF">SDC9_147781</name>
</gene>
<protein>
    <submittedName>
        <fullName evidence="1">Uncharacterized protein</fullName>
    </submittedName>
</protein>
<dbReference type="EMBL" id="VSSQ01046620">
    <property type="protein sequence ID" value="MPN00585.1"/>
    <property type="molecule type" value="Genomic_DNA"/>
</dbReference>
<reference evidence="1" key="1">
    <citation type="submission" date="2019-08" db="EMBL/GenBank/DDBJ databases">
        <authorList>
            <person name="Kucharzyk K."/>
            <person name="Murdoch R.W."/>
            <person name="Higgins S."/>
            <person name="Loffler F."/>
        </authorList>
    </citation>
    <scope>NUCLEOTIDE SEQUENCE</scope>
</reference>